<evidence type="ECO:0000313" key="2">
    <source>
        <dbReference type="Proteomes" id="UP000018721"/>
    </source>
</evidence>
<dbReference type="EMBL" id="ANIZ01003495">
    <property type="protein sequence ID" value="ETI33218.1"/>
    <property type="molecule type" value="Genomic_DNA"/>
</dbReference>
<proteinExistence type="predicted"/>
<dbReference type="HOGENOM" id="CLU_2502850_0_0_1"/>
<sequence>MALSNNKLRCREVPDVIKFYFDMLNAVIEFVSERDLVTFKWIKWIVMRDMPFSEVENEVTRELAGLNRCYMSGVKRFEPTYPSWFR</sequence>
<comment type="caution">
    <text evidence="1">The sequence shown here is derived from an EMBL/GenBank/DDBJ whole genome shotgun (WGS) entry which is preliminary data.</text>
</comment>
<accession>V9E3W6</accession>
<reference evidence="1 2" key="1">
    <citation type="submission" date="2013-11" db="EMBL/GenBank/DDBJ databases">
        <title>The Genome Sequence of Phytophthora parasitica P1569.</title>
        <authorList>
            <consortium name="The Broad Institute Genomics Platform"/>
            <person name="Russ C."/>
            <person name="Tyler B."/>
            <person name="Panabieres F."/>
            <person name="Shan W."/>
            <person name="Tripathy S."/>
            <person name="Grunwald N."/>
            <person name="Machado M."/>
            <person name="Johnson C.S."/>
            <person name="Arredondo F."/>
            <person name="Hong C."/>
            <person name="Coffey M."/>
            <person name="Young S.K."/>
            <person name="Zeng Q."/>
            <person name="Gargeya S."/>
            <person name="Fitzgerald M."/>
            <person name="Abouelleil A."/>
            <person name="Alvarado L."/>
            <person name="Chapman S.B."/>
            <person name="Gainer-Dewar J."/>
            <person name="Goldberg J."/>
            <person name="Griggs A."/>
            <person name="Gujja S."/>
            <person name="Hansen M."/>
            <person name="Howarth C."/>
            <person name="Imamovic A."/>
            <person name="Ireland A."/>
            <person name="Larimer J."/>
            <person name="McCowan C."/>
            <person name="Murphy C."/>
            <person name="Pearson M."/>
            <person name="Poon T.W."/>
            <person name="Priest M."/>
            <person name="Roberts A."/>
            <person name="Saif S."/>
            <person name="Shea T."/>
            <person name="Sykes S."/>
            <person name="Wortman J."/>
            <person name="Nusbaum C."/>
            <person name="Birren B."/>
        </authorList>
    </citation>
    <scope>NUCLEOTIDE SEQUENCE [LARGE SCALE GENOMIC DNA]</scope>
    <source>
        <strain evidence="1 2">P1569</strain>
    </source>
</reference>
<protein>
    <submittedName>
        <fullName evidence="1">Uncharacterized protein</fullName>
    </submittedName>
</protein>
<dbReference type="AlphaFoldDB" id="V9E3W6"/>
<name>V9E3W6_PHYNI</name>
<organism evidence="1 2">
    <name type="scientific">Phytophthora nicotianae P1569</name>
    <dbReference type="NCBI Taxonomy" id="1317065"/>
    <lineage>
        <taxon>Eukaryota</taxon>
        <taxon>Sar</taxon>
        <taxon>Stramenopiles</taxon>
        <taxon>Oomycota</taxon>
        <taxon>Peronosporomycetes</taxon>
        <taxon>Peronosporales</taxon>
        <taxon>Peronosporaceae</taxon>
        <taxon>Phytophthora</taxon>
    </lineage>
</organism>
<evidence type="ECO:0000313" key="1">
    <source>
        <dbReference type="EMBL" id="ETI33218.1"/>
    </source>
</evidence>
<gene>
    <name evidence="1" type="ORF">F443_20080</name>
</gene>
<dbReference type="Proteomes" id="UP000018721">
    <property type="component" value="Unassembled WGS sequence"/>
</dbReference>
<keyword evidence="2" id="KW-1185">Reference proteome</keyword>